<accession>C9DG07</accession>
<name>C9DG07_BPW14</name>
<protein>
    <submittedName>
        <fullName evidence="2">Uncharacterized protein</fullName>
    </submittedName>
</protein>
<evidence type="ECO:0000313" key="2">
    <source>
        <dbReference type="EMBL" id="ACV50058.1"/>
    </source>
</evidence>
<dbReference type="GeneID" id="8683982"/>
<organismHost>
    <name type="scientific">Delftia acidovorans</name>
    <name type="common">Pseudomonas acidovorans</name>
    <name type="synonym">Comamonas acidovorans</name>
    <dbReference type="NCBI Taxonomy" id="80866"/>
</organismHost>
<sequence>MSDSNRFDLSVEIGQRVNFMGSAKMVTAFEEILNRNEIPPESGLMLLLDKTHYTGGDVPEDKAIVKEFIRLLTEEPGSFHTFDEACHAIKLGLTLIQAYWQQRREEKRSKIKTVEGCAAGVVATALISVMAPWCVLAIIPFCAAGGLALFKESTASQLAPPVYERIKLMLQAGREQSRVL</sequence>
<evidence type="ECO:0000313" key="3">
    <source>
        <dbReference type="Proteomes" id="UP000008986"/>
    </source>
</evidence>
<dbReference type="Proteomes" id="UP000008986">
    <property type="component" value="Segment"/>
</dbReference>
<organism evidence="2 3">
    <name type="scientific">Delftia phage PhiW-14</name>
    <name type="common">Deftia acidovorans bacteriophage phiW-14</name>
    <dbReference type="NCBI Taxonomy" id="665032"/>
    <lineage>
        <taxon>Viruses</taxon>
        <taxon>Duplodnaviria</taxon>
        <taxon>Heunggongvirae</taxon>
        <taxon>Uroviricota</taxon>
        <taxon>Caudoviricetes</taxon>
        <taxon>Ionavirus</taxon>
        <taxon>Ionavirus W14</taxon>
    </lineage>
</organism>
<evidence type="ECO:0000256" key="1">
    <source>
        <dbReference type="SAM" id="Phobius"/>
    </source>
</evidence>
<keyword evidence="1" id="KW-0472">Membrane</keyword>
<keyword evidence="1" id="KW-1133">Transmembrane helix</keyword>
<reference evidence="3" key="1">
    <citation type="submission" date="2009-07" db="EMBL/GenBank/DDBJ databases">
        <authorList>
            <person name="Kropinski A.M."/>
            <person name="Villegas A."/>
            <person name="Lingohr E.J."/>
        </authorList>
    </citation>
    <scope>NUCLEOTIDE SEQUENCE [LARGE SCALE GENOMIC DNA]</scope>
</reference>
<feature type="transmembrane region" description="Helical" evidence="1">
    <location>
        <begin position="117"/>
        <end position="150"/>
    </location>
</feature>
<gene>
    <name evidence="2" type="primary">35</name>
</gene>
<dbReference type="RefSeq" id="YP_003358890.1">
    <property type="nucleotide sequence ID" value="NC_013697.1"/>
</dbReference>
<proteinExistence type="predicted"/>
<dbReference type="EMBL" id="GQ357915">
    <property type="protein sequence ID" value="ACV50058.1"/>
    <property type="molecule type" value="Genomic_DNA"/>
</dbReference>
<dbReference type="KEGG" id="vg:8683982"/>
<keyword evidence="3" id="KW-1185">Reference proteome</keyword>
<keyword evidence="1" id="KW-0812">Transmembrane</keyword>